<evidence type="ECO:0000313" key="1">
    <source>
        <dbReference type="EMBL" id="AIG99176.1"/>
    </source>
</evidence>
<accession>A0A075WGQ3</accession>
<proteinExistence type="predicted"/>
<evidence type="ECO:0000313" key="2">
    <source>
        <dbReference type="Proteomes" id="UP000028501"/>
    </source>
</evidence>
<dbReference type="AlphaFoldDB" id="A0A075WGQ3"/>
<dbReference type="HOGENOM" id="CLU_2519566_0_0_2"/>
<reference evidence="1 2" key="1">
    <citation type="submission" date="2013-07" db="EMBL/GenBank/DDBJ databases">
        <title>Genome of Archaeoglobus fulgidus.</title>
        <authorList>
            <person name="Fiebig A."/>
            <person name="Birkeland N.-K."/>
        </authorList>
    </citation>
    <scope>NUCLEOTIDE SEQUENCE [LARGE SCALE GENOMIC DNA]</scope>
    <source>
        <strain evidence="1 2">DSM 8774</strain>
    </source>
</reference>
<dbReference type="EMBL" id="CP006577">
    <property type="protein sequence ID" value="AIG99176.1"/>
    <property type="molecule type" value="Genomic_DNA"/>
</dbReference>
<dbReference type="KEGG" id="afg:AFULGI_00024590"/>
<sequence>MEIKKGRDSTPPMQLQIEIPLWLTIDIQNKKIPIQEITSALKGIEASILGKVLEEIDSVLISSMHRKDTTKTITINTAEKRERS</sequence>
<gene>
    <name evidence="1" type="ORF">AFULGI_00024590</name>
</gene>
<protein>
    <submittedName>
        <fullName evidence="1">Uncharacterized protein</fullName>
    </submittedName>
</protein>
<organism evidence="1 2">
    <name type="scientific">Archaeoglobus fulgidus DSM 8774</name>
    <dbReference type="NCBI Taxonomy" id="1344584"/>
    <lineage>
        <taxon>Archaea</taxon>
        <taxon>Methanobacteriati</taxon>
        <taxon>Methanobacteriota</taxon>
        <taxon>Archaeoglobi</taxon>
        <taxon>Archaeoglobales</taxon>
        <taxon>Archaeoglobaceae</taxon>
        <taxon>Archaeoglobus</taxon>
    </lineage>
</organism>
<name>A0A075WGQ3_ARCFL</name>
<dbReference type="Proteomes" id="UP000028501">
    <property type="component" value="Chromosome"/>
</dbReference>